<evidence type="ECO:0000259" key="1">
    <source>
        <dbReference type="Pfam" id="PF07995"/>
    </source>
</evidence>
<protein>
    <submittedName>
        <fullName evidence="2">PQQ-dependent sugar dehydrogenase</fullName>
    </submittedName>
</protein>
<evidence type="ECO:0000313" key="2">
    <source>
        <dbReference type="EMBL" id="MBK9297921.1"/>
    </source>
</evidence>
<reference evidence="2 3" key="1">
    <citation type="submission" date="2020-10" db="EMBL/GenBank/DDBJ databases">
        <title>Connecting structure to function with the recovery of over 1000 high-quality activated sludge metagenome-assembled genomes encoding full-length rRNA genes using long-read sequencing.</title>
        <authorList>
            <person name="Singleton C.M."/>
            <person name="Petriglieri F."/>
            <person name="Kristensen J.M."/>
            <person name="Kirkegaard R.H."/>
            <person name="Michaelsen T.Y."/>
            <person name="Andersen M.H."/>
            <person name="Karst S.M."/>
            <person name="Dueholm M.S."/>
            <person name="Nielsen P.H."/>
            <person name="Albertsen M."/>
        </authorList>
    </citation>
    <scope>NUCLEOTIDE SEQUENCE [LARGE SCALE GENOMIC DNA]</scope>
    <source>
        <strain evidence="2">Lyne_18-Q3-R50-59_MAXAC.006</strain>
    </source>
</reference>
<dbReference type="InterPro" id="IPR012938">
    <property type="entry name" value="Glc/Sorbosone_DH"/>
</dbReference>
<evidence type="ECO:0000313" key="3">
    <source>
        <dbReference type="Proteomes" id="UP000727993"/>
    </source>
</evidence>
<dbReference type="AlphaFoldDB" id="A0A936NFA6"/>
<dbReference type="SUPFAM" id="SSF101898">
    <property type="entry name" value="NHL repeat"/>
    <property type="match status" value="1"/>
</dbReference>
<comment type="caution">
    <text evidence="2">The sequence shown here is derived from an EMBL/GenBank/DDBJ whole genome shotgun (WGS) entry which is preliminary data.</text>
</comment>
<dbReference type="InterPro" id="IPR011042">
    <property type="entry name" value="6-blade_b-propeller_TolB-like"/>
</dbReference>
<organism evidence="2 3">
    <name type="scientific">Candidatus Neomicrothrix subdominans</name>
    <dbReference type="NCBI Taxonomy" id="2954438"/>
    <lineage>
        <taxon>Bacteria</taxon>
        <taxon>Bacillati</taxon>
        <taxon>Actinomycetota</taxon>
        <taxon>Acidimicrobiia</taxon>
        <taxon>Acidimicrobiales</taxon>
        <taxon>Microthrixaceae</taxon>
        <taxon>Candidatus Neomicrothrix</taxon>
    </lineage>
</organism>
<dbReference type="Pfam" id="PF07995">
    <property type="entry name" value="GSDH"/>
    <property type="match status" value="1"/>
</dbReference>
<dbReference type="Proteomes" id="UP000727993">
    <property type="component" value="Unassembled WGS sequence"/>
</dbReference>
<gene>
    <name evidence="2" type="ORF">IPN02_14030</name>
</gene>
<accession>A0A936NFA6</accession>
<proteinExistence type="predicted"/>
<name>A0A936NFA6_9ACTN</name>
<dbReference type="EMBL" id="JADJZA010000007">
    <property type="protein sequence ID" value="MBK9297921.1"/>
    <property type="molecule type" value="Genomic_DNA"/>
</dbReference>
<feature type="domain" description="Glucose/Sorbosone dehydrogenase" evidence="1">
    <location>
        <begin position="9"/>
        <end position="177"/>
    </location>
</feature>
<dbReference type="Gene3D" id="2.120.10.30">
    <property type="entry name" value="TolB, C-terminal domain"/>
    <property type="match status" value="1"/>
</dbReference>
<sequence>MARFPAEEATALAVDEDGQLFVGERLSGRVSKVDPDSGEAEALFTVDDLDTDLEQGGLLDVAIDTEGTLLVSYTATDGHLVIDEVAGSPGKLTRRWDGPVAAERSNGGRLAVLGGDTAEQDTLVVGVGDLLDPESSPLPDTANGKLLVVNDSGEASPFATGLNNPFALGTDGKNTVWVADNAPGDNPERLLRLTAARSEKVASWTDTRVPSGLAVLDDRTLAICYYATGELVLVDADNPQGGSGPLVADDCRFGVQSLGDRRLAYATDDEVVIVDVAG</sequence>